<proteinExistence type="predicted"/>
<feature type="region of interest" description="Disordered" evidence="1">
    <location>
        <begin position="1"/>
        <end position="219"/>
    </location>
</feature>
<gene>
    <name evidence="2" type="ORF">JVT61DRAFT_8655</name>
</gene>
<protein>
    <submittedName>
        <fullName evidence="2">Uncharacterized protein</fullName>
    </submittedName>
</protein>
<feature type="compositionally biased region" description="Basic and acidic residues" evidence="1">
    <location>
        <begin position="156"/>
        <end position="168"/>
    </location>
</feature>
<accession>A0A8I2YW15</accession>
<feature type="compositionally biased region" description="Basic and acidic residues" evidence="1">
    <location>
        <begin position="50"/>
        <end position="64"/>
    </location>
</feature>
<evidence type="ECO:0000313" key="3">
    <source>
        <dbReference type="Proteomes" id="UP000683000"/>
    </source>
</evidence>
<reference evidence="2" key="1">
    <citation type="submission" date="2021-03" db="EMBL/GenBank/DDBJ databases">
        <title>Evolutionary innovations through gain and loss of genes in the ectomycorrhizal Boletales.</title>
        <authorList>
            <person name="Wu G."/>
            <person name="Miyauchi S."/>
            <person name="Morin E."/>
            <person name="Yang Z.-L."/>
            <person name="Xu J."/>
            <person name="Martin F.M."/>
        </authorList>
    </citation>
    <scope>NUCLEOTIDE SEQUENCE</scope>
    <source>
        <strain evidence="2">BR01</strain>
    </source>
</reference>
<dbReference type="Proteomes" id="UP000683000">
    <property type="component" value="Unassembled WGS sequence"/>
</dbReference>
<feature type="compositionally biased region" description="Basic and acidic residues" evidence="1">
    <location>
        <begin position="106"/>
        <end position="119"/>
    </location>
</feature>
<organism evidence="2 3">
    <name type="scientific">Boletus reticuloceps</name>
    <dbReference type="NCBI Taxonomy" id="495285"/>
    <lineage>
        <taxon>Eukaryota</taxon>
        <taxon>Fungi</taxon>
        <taxon>Dikarya</taxon>
        <taxon>Basidiomycota</taxon>
        <taxon>Agaricomycotina</taxon>
        <taxon>Agaricomycetes</taxon>
        <taxon>Agaricomycetidae</taxon>
        <taxon>Boletales</taxon>
        <taxon>Boletineae</taxon>
        <taxon>Boletaceae</taxon>
        <taxon>Boletoideae</taxon>
        <taxon>Boletus</taxon>
    </lineage>
</organism>
<dbReference type="EMBL" id="JAGFBS010000003">
    <property type="protein sequence ID" value="KAG6380499.1"/>
    <property type="molecule type" value="Genomic_DNA"/>
</dbReference>
<dbReference type="AlphaFoldDB" id="A0A8I2YW15"/>
<keyword evidence="3" id="KW-1185">Reference proteome</keyword>
<comment type="caution">
    <text evidence="2">The sequence shown here is derived from an EMBL/GenBank/DDBJ whole genome shotgun (WGS) entry which is preliminary data.</text>
</comment>
<feature type="compositionally biased region" description="Basic and acidic residues" evidence="1">
    <location>
        <begin position="185"/>
        <end position="194"/>
    </location>
</feature>
<feature type="compositionally biased region" description="Acidic residues" evidence="1">
    <location>
        <begin position="171"/>
        <end position="184"/>
    </location>
</feature>
<name>A0A8I2YW15_9AGAM</name>
<evidence type="ECO:0000313" key="2">
    <source>
        <dbReference type="EMBL" id="KAG6380499.1"/>
    </source>
</evidence>
<evidence type="ECO:0000256" key="1">
    <source>
        <dbReference type="SAM" id="MobiDB-lite"/>
    </source>
</evidence>
<sequence>MVQEQVSADPFLPQARTKCHEADARPLKQPAQSIVSPSLERESSPLTVASDDHNMEWVGARDDGDGNGVPRASPDDEKMFDEEDESSDSKDSSEAQMGVDMGYTRGRGESGDKSEEQSRRSIQANDDNAPGGSAVCDKFDDFADAYSDEPPPNWQEDDHTKGTEDHSDNYSSDEDEDDDSDGNDDQSKNRKLDELINLFAPLSEKQPPKQKGHTGKKVLPSKMLTYTFPVSVPMSSNVLPPGPTHQVSNSGL</sequence>